<reference evidence="1 2" key="1">
    <citation type="submission" date="2020-07" db="EMBL/GenBank/DDBJ databases">
        <title>Genomic analyses of the natural microbiome of Caenorhabditis elegans.</title>
        <authorList>
            <person name="Samuel B."/>
        </authorList>
    </citation>
    <scope>NUCLEOTIDE SEQUENCE [LARGE SCALE GENOMIC DNA]</scope>
    <source>
        <strain evidence="1 2">BIGb0408</strain>
    </source>
</reference>
<comment type="caution">
    <text evidence="1">The sequence shown here is derived from an EMBL/GenBank/DDBJ whole genome shotgun (WGS) entry which is preliminary data.</text>
</comment>
<dbReference type="Proteomes" id="UP000578688">
    <property type="component" value="Unassembled WGS sequence"/>
</dbReference>
<dbReference type="AlphaFoldDB" id="A0A7Z0BRR2"/>
<accession>A0A7Z0BRR2</accession>
<sequence length="346" mass="38237">MSRDSAKKGISRTLQLKPIKFSELKDGNTMTLTKLMAIFAGAYPTVGSRTDTTGITLATGETIPQLCTFFNNYQALDDNTCIFEIWSYEPGTIPQTLTPDPNMANAVTDNIISDSDEEEHDESEPKKEFIHIAHVLAFGQSAIIESTRSTGGVHNIQRYLNKMSRKTSLGRKGNFFFTDAVTKKLTEEIDRAGGAVGFTVGVTSVNDNNESALLGVLSNVRGYMPSSGLLTVDWRSKDKLPTQKVIDAYEEAQKQDEIESVIIHLSDGSSIRGLSKFKIKKTVEVDDIGGNNPDRGELLRKMVLYLEELCTLGPDNKRILDESGALADNDIFIPDSRRSKKRETDK</sequence>
<protein>
    <submittedName>
        <fullName evidence="1">Uncharacterized protein</fullName>
    </submittedName>
</protein>
<dbReference type="EMBL" id="JACBYV010000001">
    <property type="protein sequence ID" value="NYH74513.1"/>
    <property type="molecule type" value="Genomic_DNA"/>
</dbReference>
<keyword evidence="2" id="KW-1185">Reference proteome</keyword>
<proteinExistence type="predicted"/>
<evidence type="ECO:0000313" key="1">
    <source>
        <dbReference type="EMBL" id="NYH74513.1"/>
    </source>
</evidence>
<dbReference type="RefSeq" id="WP_179539019.1">
    <property type="nucleotide sequence ID" value="NZ_JACBYV010000001.1"/>
</dbReference>
<name>A0A7Z0BRR2_9GAMM</name>
<gene>
    <name evidence="1" type="ORF">FHR27_003123</name>
</gene>
<evidence type="ECO:0000313" key="2">
    <source>
        <dbReference type="Proteomes" id="UP000578688"/>
    </source>
</evidence>
<organism evidence="1 2">
    <name type="scientific">Phytopseudomonas flavescens</name>
    <dbReference type="NCBI Taxonomy" id="29435"/>
    <lineage>
        <taxon>Bacteria</taxon>
        <taxon>Pseudomonadati</taxon>
        <taxon>Pseudomonadota</taxon>
        <taxon>Gammaproteobacteria</taxon>
        <taxon>Pseudomonadales</taxon>
        <taxon>Pseudomonadaceae</taxon>
        <taxon>Phytopseudomonas</taxon>
    </lineage>
</organism>